<accession>A0ACB9YWZ4</accession>
<name>A0ACB9YWZ4_9PEZI</name>
<evidence type="ECO:0000313" key="1">
    <source>
        <dbReference type="EMBL" id="KAI4863884.1"/>
    </source>
</evidence>
<organism evidence="1 2">
    <name type="scientific">Hypoxylon rubiginosum</name>
    <dbReference type="NCBI Taxonomy" id="110542"/>
    <lineage>
        <taxon>Eukaryota</taxon>
        <taxon>Fungi</taxon>
        <taxon>Dikarya</taxon>
        <taxon>Ascomycota</taxon>
        <taxon>Pezizomycotina</taxon>
        <taxon>Sordariomycetes</taxon>
        <taxon>Xylariomycetidae</taxon>
        <taxon>Xylariales</taxon>
        <taxon>Hypoxylaceae</taxon>
        <taxon>Hypoxylon</taxon>
    </lineage>
</organism>
<protein>
    <submittedName>
        <fullName evidence="1">Gluconokinase-like protein</fullName>
    </submittedName>
</protein>
<dbReference type="Proteomes" id="UP001497700">
    <property type="component" value="Unassembled WGS sequence"/>
</dbReference>
<dbReference type="EMBL" id="MU393496">
    <property type="protein sequence ID" value="KAI4863884.1"/>
    <property type="molecule type" value="Genomic_DNA"/>
</dbReference>
<proteinExistence type="predicted"/>
<gene>
    <name evidence="1" type="ORF">F4820DRAFT_459246</name>
</gene>
<reference evidence="1 2" key="1">
    <citation type="journal article" date="2022" name="New Phytol.">
        <title>Ecological generalism drives hyperdiversity of secondary metabolite gene clusters in xylarialean endophytes.</title>
        <authorList>
            <person name="Franco M.E.E."/>
            <person name="Wisecaver J.H."/>
            <person name="Arnold A.E."/>
            <person name="Ju Y.M."/>
            <person name="Slot J.C."/>
            <person name="Ahrendt S."/>
            <person name="Moore L.P."/>
            <person name="Eastman K.E."/>
            <person name="Scott K."/>
            <person name="Konkel Z."/>
            <person name="Mondo S.J."/>
            <person name="Kuo A."/>
            <person name="Hayes R.D."/>
            <person name="Haridas S."/>
            <person name="Andreopoulos B."/>
            <person name="Riley R."/>
            <person name="LaButti K."/>
            <person name="Pangilinan J."/>
            <person name="Lipzen A."/>
            <person name="Amirebrahimi M."/>
            <person name="Yan J."/>
            <person name="Adam C."/>
            <person name="Keymanesh K."/>
            <person name="Ng V."/>
            <person name="Louie K."/>
            <person name="Northen T."/>
            <person name="Drula E."/>
            <person name="Henrissat B."/>
            <person name="Hsieh H.M."/>
            <person name="Youens-Clark K."/>
            <person name="Lutzoni F."/>
            <person name="Miadlikowska J."/>
            <person name="Eastwood D.C."/>
            <person name="Hamelin R.C."/>
            <person name="Grigoriev I.V."/>
            <person name="U'Ren J.M."/>
        </authorList>
    </citation>
    <scope>NUCLEOTIDE SEQUENCE [LARGE SCALE GENOMIC DNA]</scope>
    <source>
        <strain evidence="1 2">CBS 119005</strain>
    </source>
</reference>
<keyword evidence="2" id="KW-1185">Reference proteome</keyword>
<sequence length="199" mass="22309">MLAQKKTMPPPNATQSIPPETNGHMKRYIWLVTGPAGSGKSTVAKYLATALKFPYIEGDEFHPPGNIEKMRNGIALTDGDRWDWLIHLRQESIRQLDAGNTGVVLTCSALKHKYRDVMRVAPNSSPELQLRFIYLHAPEEVLMKRVSSRKGHYMAANMVHGQFDILEPPTKDETDVITIDVTGSMEEIKKEILSKALGK</sequence>
<comment type="caution">
    <text evidence="1">The sequence shown here is derived from an EMBL/GenBank/DDBJ whole genome shotgun (WGS) entry which is preliminary data.</text>
</comment>
<evidence type="ECO:0000313" key="2">
    <source>
        <dbReference type="Proteomes" id="UP001497700"/>
    </source>
</evidence>